<reference evidence="2" key="2">
    <citation type="submission" date="2015-05" db="EMBL/GenBank/DDBJ databases">
        <title>Draft genome sequence of Actinomyces odontolyticus (ATCC 17982).</title>
        <authorList>
            <person name="Sudarsanam P."/>
            <person name="Ley R."/>
            <person name="Guruge J."/>
            <person name="Turnbaugh P.J."/>
            <person name="Mahowald M."/>
            <person name="Liep D."/>
            <person name="Gordon J."/>
        </authorList>
    </citation>
    <scope>NUCLEOTIDE SEQUENCE</scope>
    <source>
        <strain evidence="2">ATCC 17982</strain>
    </source>
</reference>
<proteinExistence type="predicted"/>
<organism evidence="2 3">
    <name type="scientific">Schaalia dentiphila ATCC 17982</name>
    <dbReference type="NCBI Taxonomy" id="411466"/>
    <lineage>
        <taxon>Bacteria</taxon>
        <taxon>Bacillati</taxon>
        <taxon>Actinomycetota</taxon>
        <taxon>Actinomycetes</taxon>
        <taxon>Actinomycetales</taxon>
        <taxon>Actinomycetaceae</taxon>
        <taxon>Schaalia</taxon>
        <taxon>Schaalia dentiphila</taxon>
    </lineage>
</organism>
<evidence type="ECO:0000256" key="1">
    <source>
        <dbReference type="SAM" id="MobiDB-lite"/>
    </source>
</evidence>
<gene>
    <name evidence="2" type="ORF">ACTODO_01071</name>
</gene>
<feature type="region of interest" description="Disordered" evidence="1">
    <location>
        <begin position="141"/>
        <end position="168"/>
    </location>
</feature>
<keyword evidence="3" id="KW-1185">Reference proteome</keyword>
<dbReference type="eggNOG" id="ENOG5031HR7">
    <property type="taxonomic scope" value="Bacteria"/>
</dbReference>
<protein>
    <submittedName>
        <fullName evidence="2">Uncharacterized protein</fullName>
    </submittedName>
</protein>
<comment type="caution">
    <text evidence="2">The sequence shown here is derived from an EMBL/GenBank/DDBJ whole genome shotgun (WGS) entry which is preliminary data.</text>
</comment>
<sequence length="168" mass="17236">MADQVGVDSEKQAAATTHVVESGDAVTSSAQGSSSLGAAQKSMFWGTEDGPSSMGRSSAKLFDTVSDILAKEAELISTFEAEINAALKDFTGTEQDNKLQLARIQEALNRVDKSDAAAALKAAQHELEQVVGGAALKALLPTQSGTTHSTTTGGSTTQAPTQGAQPEV</sequence>
<dbReference type="AlphaFoldDB" id="A7BBQ0"/>
<dbReference type="Proteomes" id="UP000003553">
    <property type="component" value="Unassembled WGS sequence"/>
</dbReference>
<accession>A7BBQ0</accession>
<dbReference type="HOGENOM" id="CLU_1583076_0_0_11"/>
<evidence type="ECO:0000313" key="3">
    <source>
        <dbReference type="Proteomes" id="UP000003553"/>
    </source>
</evidence>
<dbReference type="EMBL" id="AAYI02000004">
    <property type="protein sequence ID" value="EDN80624.1"/>
    <property type="molecule type" value="Genomic_DNA"/>
</dbReference>
<evidence type="ECO:0000313" key="2">
    <source>
        <dbReference type="EMBL" id="EDN80624.1"/>
    </source>
</evidence>
<feature type="compositionally biased region" description="Low complexity" evidence="1">
    <location>
        <begin position="28"/>
        <end position="42"/>
    </location>
</feature>
<name>A7BBQ0_9ACTO</name>
<dbReference type="RefSeq" id="WP_003792051.1">
    <property type="nucleotide sequence ID" value="NZ_DS264586.1"/>
</dbReference>
<reference evidence="2" key="1">
    <citation type="submission" date="2007-04" db="EMBL/GenBank/DDBJ databases">
        <authorList>
            <person name="Fulton L."/>
            <person name="Clifton S."/>
            <person name="Fulton B."/>
            <person name="Xu J."/>
            <person name="Minx P."/>
            <person name="Pepin K.H."/>
            <person name="Johnson M."/>
            <person name="Thiruvilangam P."/>
            <person name="Bhonagiri V."/>
            <person name="Nash W.E."/>
            <person name="Mardis E.R."/>
            <person name="Wilson R.K."/>
        </authorList>
    </citation>
    <scope>NUCLEOTIDE SEQUENCE [LARGE SCALE GENOMIC DNA]</scope>
    <source>
        <strain evidence="2">ATCC 17982</strain>
    </source>
</reference>
<feature type="region of interest" description="Disordered" evidence="1">
    <location>
        <begin position="1"/>
        <end position="58"/>
    </location>
</feature>